<gene>
    <name evidence="3" type="ORF">GCM10023191_027400</name>
</gene>
<feature type="compositionally biased region" description="Low complexity" evidence="1">
    <location>
        <begin position="256"/>
        <end position="265"/>
    </location>
</feature>
<accession>A0ABP8PV17</accession>
<evidence type="ECO:0000313" key="3">
    <source>
        <dbReference type="EMBL" id="GAA4492098.1"/>
    </source>
</evidence>
<protein>
    <recommendedName>
        <fullName evidence="2">GAF domain-containing protein</fullName>
    </recommendedName>
</protein>
<dbReference type="EMBL" id="BAABHF010000017">
    <property type="protein sequence ID" value="GAA4492098.1"/>
    <property type="molecule type" value="Genomic_DNA"/>
</dbReference>
<dbReference type="SMART" id="SM00065">
    <property type="entry name" value="GAF"/>
    <property type="match status" value="1"/>
</dbReference>
<proteinExistence type="predicted"/>
<comment type="caution">
    <text evidence="3">The sequence shown here is derived from an EMBL/GenBank/DDBJ whole genome shotgun (WGS) entry which is preliminary data.</text>
</comment>
<dbReference type="Pfam" id="PF01590">
    <property type="entry name" value="GAF"/>
    <property type="match status" value="1"/>
</dbReference>
<evidence type="ECO:0000259" key="2">
    <source>
        <dbReference type="SMART" id="SM00065"/>
    </source>
</evidence>
<dbReference type="InterPro" id="IPR029016">
    <property type="entry name" value="GAF-like_dom_sf"/>
</dbReference>
<evidence type="ECO:0000313" key="4">
    <source>
        <dbReference type="Proteomes" id="UP001500503"/>
    </source>
</evidence>
<keyword evidence="4" id="KW-1185">Reference proteome</keyword>
<dbReference type="Gene3D" id="3.30.450.40">
    <property type="match status" value="1"/>
</dbReference>
<name>A0ABP8PV17_9ACTN</name>
<feature type="region of interest" description="Disordered" evidence="1">
    <location>
        <begin position="245"/>
        <end position="287"/>
    </location>
</feature>
<dbReference type="SUPFAM" id="SSF55781">
    <property type="entry name" value="GAF domain-like"/>
    <property type="match status" value="1"/>
</dbReference>
<evidence type="ECO:0000256" key="1">
    <source>
        <dbReference type="SAM" id="MobiDB-lite"/>
    </source>
</evidence>
<feature type="domain" description="GAF" evidence="2">
    <location>
        <begin position="62"/>
        <end position="211"/>
    </location>
</feature>
<feature type="compositionally biased region" description="Pro residues" evidence="1">
    <location>
        <begin position="266"/>
        <end position="276"/>
    </location>
</feature>
<feature type="compositionally biased region" description="Low complexity" evidence="1">
    <location>
        <begin position="277"/>
        <end position="287"/>
    </location>
</feature>
<dbReference type="Proteomes" id="UP001500503">
    <property type="component" value="Unassembled WGS sequence"/>
</dbReference>
<reference evidence="4" key="1">
    <citation type="journal article" date="2019" name="Int. J. Syst. Evol. Microbiol.">
        <title>The Global Catalogue of Microorganisms (GCM) 10K type strain sequencing project: providing services to taxonomists for standard genome sequencing and annotation.</title>
        <authorList>
            <consortium name="The Broad Institute Genomics Platform"/>
            <consortium name="The Broad Institute Genome Sequencing Center for Infectious Disease"/>
            <person name="Wu L."/>
            <person name="Ma J."/>
        </authorList>
    </citation>
    <scope>NUCLEOTIDE SEQUENCE [LARGE SCALE GENOMIC DNA]</scope>
    <source>
        <strain evidence="4">JCM 17933</strain>
    </source>
</reference>
<sequence>MALVPPGGGCGAKHVIRRLRGLWRSLNTAARALPVGCGEVRRLADERGALQHVATLVARGASPSVIFKAAAGELGSLLNADYTAIKRYESDQTESVVTLWRAPGSPAVKVPFGGRWPVGHDAASAAVWRSHRPVQMTSESFDDRFADWLQEQRIGRVVVCPVISGDRLWGTMNALYLGSEPLPDDTEERMDRFVELLSCAITQAETRTELVASRARLVTTADATRRRIERDLHDGPQQHLISLSLPSARPSRRFRPTNGRPGGTCPTPPGTCPPRSPNSRRSPGACARRCWRAGASRAR</sequence>
<organism evidence="3 4">
    <name type="scientific">Actinoallomurus oryzae</name>
    <dbReference type="NCBI Taxonomy" id="502180"/>
    <lineage>
        <taxon>Bacteria</taxon>
        <taxon>Bacillati</taxon>
        <taxon>Actinomycetota</taxon>
        <taxon>Actinomycetes</taxon>
        <taxon>Streptosporangiales</taxon>
        <taxon>Thermomonosporaceae</taxon>
        <taxon>Actinoallomurus</taxon>
    </lineage>
</organism>
<dbReference type="InterPro" id="IPR003018">
    <property type="entry name" value="GAF"/>
</dbReference>
<dbReference type="RefSeq" id="WP_345462615.1">
    <property type="nucleotide sequence ID" value="NZ_BAABHF010000017.1"/>
</dbReference>